<dbReference type="Gene3D" id="2.40.330.10">
    <property type="entry name" value="DNA-binding pseudobarrel domain"/>
    <property type="match status" value="1"/>
</dbReference>
<keyword evidence="4" id="KW-0804">Transcription</keyword>
<dbReference type="EMBL" id="CM018037">
    <property type="protein sequence ID" value="KAA8539118.1"/>
    <property type="molecule type" value="Genomic_DNA"/>
</dbReference>
<dbReference type="PANTHER" id="PTHR34222:SF99">
    <property type="entry name" value="PROTEIN, PUTATIVE-RELATED"/>
    <property type="match status" value="1"/>
</dbReference>
<dbReference type="GO" id="GO:0005634">
    <property type="term" value="C:nucleus"/>
    <property type="evidence" value="ECO:0007669"/>
    <property type="project" value="UniProtKB-SubCell"/>
</dbReference>
<comment type="subcellular location">
    <subcellularLocation>
        <location evidence="1">Nucleus</location>
    </subcellularLocation>
</comment>
<evidence type="ECO:0000313" key="7">
    <source>
        <dbReference type="Proteomes" id="UP000325577"/>
    </source>
</evidence>
<reference evidence="6 7" key="1">
    <citation type="submission" date="2019-09" db="EMBL/GenBank/DDBJ databases">
        <title>A chromosome-level genome assembly of the Chinese tupelo Nyssa sinensis.</title>
        <authorList>
            <person name="Yang X."/>
            <person name="Kang M."/>
            <person name="Yang Y."/>
            <person name="Xiong H."/>
            <person name="Wang M."/>
            <person name="Zhang Z."/>
            <person name="Wang Z."/>
            <person name="Wu H."/>
            <person name="Ma T."/>
            <person name="Liu J."/>
            <person name="Xi Z."/>
        </authorList>
    </citation>
    <scope>NUCLEOTIDE SEQUENCE [LARGE SCALE GENOMIC DNA]</scope>
    <source>
        <strain evidence="6">J267</strain>
        <tissue evidence="6">Leaf</tissue>
    </source>
</reference>
<dbReference type="AlphaFoldDB" id="A0A5J5B955"/>
<evidence type="ECO:0008006" key="8">
    <source>
        <dbReference type="Google" id="ProtNLM"/>
    </source>
</evidence>
<protein>
    <recommendedName>
        <fullName evidence="8">TF-B3 domain-containing protein</fullName>
    </recommendedName>
</protein>
<dbReference type="GO" id="GO:0003677">
    <property type="term" value="F:DNA binding"/>
    <property type="evidence" value="ECO:0007669"/>
    <property type="project" value="UniProtKB-KW"/>
</dbReference>
<keyword evidence="7" id="KW-1185">Reference proteome</keyword>
<dbReference type="InterPro" id="IPR036875">
    <property type="entry name" value="Znf_CCHC_sf"/>
</dbReference>
<evidence type="ECO:0000256" key="1">
    <source>
        <dbReference type="ARBA" id="ARBA00004123"/>
    </source>
</evidence>
<dbReference type="GO" id="GO:0008270">
    <property type="term" value="F:zinc ion binding"/>
    <property type="evidence" value="ECO:0007669"/>
    <property type="project" value="InterPro"/>
</dbReference>
<evidence type="ECO:0000256" key="3">
    <source>
        <dbReference type="ARBA" id="ARBA00023125"/>
    </source>
</evidence>
<dbReference type="SUPFAM" id="SSF101936">
    <property type="entry name" value="DNA-binding pseudobarrel domain"/>
    <property type="match status" value="1"/>
</dbReference>
<dbReference type="InterPro" id="IPR015300">
    <property type="entry name" value="DNA-bd_pseudobarrel_sf"/>
</dbReference>
<dbReference type="PANTHER" id="PTHR34222">
    <property type="entry name" value="GAG_PRE-INTEGRS DOMAIN-CONTAINING PROTEIN"/>
    <property type="match status" value="1"/>
</dbReference>
<evidence type="ECO:0000256" key="4">
    <source>
        <dbReference type="ARBA" id="ARBA00023163"/>
    </source>
</evidence>
<dbReference type="OrthoDB" id="1820680at2759"/>
<dbReference type="CDD" id="cd10017">
    <property type="entry name" value="B3_DNA"/>
    <property type="match status" value="1"/>
</dbReference>
<evidence type="ECO:0000256" key="5">
    <source>
        <dbReference type="ARBA" id="ARBA00023242"/>
    </source>
</evidence>
<proteinExistence type="predicted"/>
<sequence>MGDQARELLFEKKLEKEDVKGDLEIPRIAHHLLPVDEDMPVLDQNDNCWNFKSPAEKRGKRYMKRQWRNFVEKESPKTGDILRYYYDNNQKCHILAIEHLPPIGKVYSIVLQEEKQKKIHYVTPVQPDVATLVAAKENFTNHWNHNTMMNNKKISKGSAKNKGRNRPHCTYCDKPGHTRAKCFRFYGFSPKQANATSATSDVNPTPKIVKHELTIKQYQ</sequence>
<dbReference type="SUPFAM" id="SSF57756">
    <property type="entry name" value="Retrovirus zinc finger-like domains"/>
    <property type="match status" value="1"/>
</dbReference>
<dbReference type="Pfam" id="PF16588">
    <property type="entry name" value="zf-C2H2_10"/>
    <property type="match status" value="1"/>
</dbReference>
<dbReference type="InterPro" id="IPR003340">
    <property type="entry name" value="B3_DNA-bd"/>
</dbReference>
<keyword evidence="5" id="KW-0539">Nucleus</keyword>
<organism evidence="6 7">
    <name type="scientific">Nyssa sinensis</name>
    <dbReference type="NCBI Taxonomy" id="561372"/>
    <lineage>
        <taxon>Eukaryota</taxon>
        <taxon>Viridiplantae</taxon>
        <taxon>Streptophyta</taxon>
        <taxon>Embryophyta</taxon>
        <taxon>Tracheophyta</taxon>
        <taxon>Spermatophyta</taxon>
        <taxon>Magnoliopsida</taxon>
        <taxon>eudicotyledons</taxon>
        <taxon>Gunneridae</taxon>
        <taxon>Pentapetalae</taxon>
        <taxon>asterids</taxon>
        <taxon>Cornales</taxon>
        <taxon>Nyssaceae</taxon>
        <taxon>Nyssa</taxon>
    </lineage>
</organism>
<gene>
    <name evidence="6" type="ORF">F0562_025810</name>
</gene>
<keyword evidence="3" id="KW-0238">DNA-binding</keyword>
<evidence type="ECO:0000256" key="2">
    <source>
        <dbReference type="ARBA" id="ARBA00023015"/>
    </source>
</evidence>
<accession>A0A5J5B955</accession>
<keyword evidence="2" id="KW-0805">Transcription regulation</keyword>
<name>A0A5J5B955_9ASTE</name>
<dbReference type="Proteomes" id="UP000325577">
    <property type="component" value="Linkage Group LG14"/>
</dbReference>
<evidence type="ECO:0000313" key="6">
    <source>
        <dbReference type="EMBL" id="KAA8539118.1"/>
    </source>
</evidence>